<keyword evidence="1" id="KW-0812">Transmembrane</keyword>
<accession>A0A8B4RZ25</accession>
<feature type="transmembrane region" description="Helical" evidence="1">
    <location>
        <begin position="328"/>
        <end position="347"/>
    </location>
</feature>
<reference evidence="3 4" key="1">
    <citation type="submission" date="2018-06" db="EMBL/GenBank/DDBJ databases">
        <authorList>
            <consortium name="Pathogen Informatics"/>
            <person name="Doyle S."/>
        </authorList>
    </citation>
    <scope>NUCLEOTIDE SEQUENCE [LARGE SCALE GENOMIC DNA]</scope>
    <source>
        <strain evidence="3 4">NCTC10698</strain>
    </source>
</reference>
<feature type="transmembrane region" description="Helical" evidence="1">
    <location>
        <begin position="240"/>
        <end position="261"/>
    </location>
</feature>
<evidence type="ECO:0000256" key="1">
    <source>
        <dbReference type="SAM" id="Phobius"/>
    </source>
</evidence>
<evidence type="ECO:0000313" key="4">
    <source>
        <dbReference type="Proteomes" id="UP000255070"/>
    </source>
</evidence>
<dbReference type="InterPro" id="IPR021296">
    <property type="entry name" value="DUF2868"/>
</dbReference>
<feature type="transmembrane region" description="Helical" evidence="1">
    <location>
        <begin position="115"/>
        <end position="134"/>
    </location>
</feature>
<evidence type="ECO:0000313" key="3">
    <source>
        <dbReference type="EMBL" id="SUY73948.1"/>
    </source>
</evidence>
<dbReference type="EMBL" id="UFXL01000001">
    <property type="protein sequence ID" value="SUY73948.1"/>
    <property type="molecule type" value="Genomic_DNA"/>
</dbReference>
<dbReference type="Pfam" id="PF11067">
    <property type="entry name" value="DUF2868"/>
    <property type="match status" value="1"/>
</dbReference>
<comment type="caution">
    <text evidence="3">The sequence shown here is derived from an EMBL/GenBank/DDBJ whole genome shotgun (WGS) entry which is preliminary data.</text>
</comment>
<evidence type="ECO:0000256" key="2">
    <source>
        <dbReference type="SAM" id="SignalP"/>
    </source>
</evidence>
<organism evidence="3 4">
    <name type="scientific">Comamonas testosteroni</name>
    <name type="common">Pseudomonas testosteroni</name>
    <dbReference type="NCBI Taxonomy" id="285"/>
    <lineage>
        <taxon>Bacteria</taxon>
        <taxon>Pseudomonadati</taxon>
        <taxon>Pseudomonadota</taxon>
        <taxon>Betaproteobacteria</taxon>
        <taxon>Burkholderiales</taxon>
        <taxon>Comamonadaceae</taxon>
        <taxon>Comamonas</taxon>
    </lineage>
</organism>
<keyword evidence="4" id="KW-1185">Reference proteome</keyword>
<protein>
    <submittedName>
        <fullName evidence="3">Protein of uncharacterized function (DUF2868)</fullName>
    </submittedName>
</protein>
<keyword evidence="1" id="KW-0472">Membrane</keyword>
<keyword evidence="1" id="KW-1133">Transmembrane helix</keyword>
<dbReference type="AlphaFoldDB" id="A0A8B4RZ25"/>
<dbReference type="Proteomes" id="UP000255070">
    <property type="component" value="Unassembled WGS sequence"/>
</dbReference>
<proteinExistence type="predicted"/>
<sequence length="512" mass="56022">MPAAPRKNVLTAIVLIFAAPSLALKHNSNMKASSARDIVFAHALETAAPHEALPTAERCTAITQECLHALGKTKGGGRAAFESFLQERAQRVIAAAQLPADIRAMARQHAGISRWMVLAVMAAAFALGFAGHAITDPHRVDLLSASLIGIVLWNLLVYVLLLLTWLRSLVRRKKTVIAPLEPEPGQGAVPQRPVAEPGGWLQKLQTRRWSVSRGTGLRKMALNFERNWWQVNQRPRHAQWLVCLHLGAAMLALGALASLWLTGLTRAYQVGWESTFLSPSAVQTCLNLLFAPVQYLLGLAPWSLAQIQALQGWSSGDAADAGPRWVQLYSWLLGLMVVAPRLLLALWQGARVWWLSQHLALPLQQPYFQKLQRDWAGRATALLVQPYSLDITPEREAALRNHVAQSYGAGAQLALLPVLAYGSPLPDASAVEAQQVLLLNLAATPEAEIHGVLLAQVLNRWGAQTNVWLWAADFRARNSGAQARVQEREQLWREFVRSAGLNATLVPGAGVS</sequence>
<keyword evidence="2" id="KW-0732">Signal</keyword>
<name>A0A8B4RZ25_COMTE</name>
<gene>
    <name evidence="3" type="ORF">NCTC10698_00402</name>
</gene>
<feature type="transmembrane region" description="Helical" evidence="1">
    <location>
        <begin position="146"/>
        <end position="166"/>
    </location>
</feature>
<feature type="chain" id="PRO_5032504776" evidence="2">
    <location>
        <begin position="24"/>
        <end position="512"/>
    </location>
</feature>
<feature type="signal peptide" evidence="2">
    <location>
        <begin position="1"/>
        <end position="23"/>
    </location>
</feature>